<dbReference type="AlphaFoldDB" id="A0A328DIV7"/>
<sequence length="103" mass="11462">MADYLLGFCVIVSHSPLSMALQSAVCLRRLPECSSLAGRSSAAGIRCFSDGGRVLSEEQRAKETVYIQKMERERLEKKKKEEEMAKAQAVKLGKNIEEEIGKN</sequence>
<protein>
    <recommendedName>
        <fullName evidence="3">ATPase inhibitor</fullName>
    </recommendedName>
</protein>
<name>A0A328DIV7_9ASTE</name>
<proteinExistence type="predicted"/>
<evidence type="ECO:0008006" key="3">
    <source>
        <dbReference type="Google" id="ProtNLM"/>
    </source>
</evidence>
<organism evidence="1 2">
    <name type="scientific">Cuscuta australis</name>
    <dbReference type="NCBI Taxonomy" id="267555"/>
    <lineage>
        <taxon>Eukaryota</taxon>
        <taxon>Viridiplantae</taxon>
        <taxon>Streptophyta</taxon>
        <taxon>Embryophyta</taxon>
        <taxon>Tracheophyta</taxon>
        <taxon>Spermatophyta</taxon>
        <taxon>Magnoliopsida</taxon>
        <taxon>eudicotyledons</taxon>
        <taxon>Gunneridae</taxon>
        <taxon>Pentapetalae</taxon>
        <taxon>asterids</taxon>
        <taxon>lamiids</taxon>
        <taxon>Solanales</taxon>
        <taxon>Convolvulaceae</taxon>
        <taxon>Cuscuteae</taxon>
        <taxon>Cuscuta</taxon>
        <taxon>Cuscuta subgen. Grammica</taxon>
        <taxon>Cuscuta sect. Cleistogrammica</taxon>
    </lineage>
</organism>
<dbReference type="PANTHER" id="PTHR33878">
    <property type="entry name" value="OS08G0559000 PROTEIN"/>
    <property type="match status" value="1"/>
</dbReference>
<keyword evidence="2" id="KW-1185">Reference proteome</keyword>
<gene>
    <name evidence="1" type="ORF">DM860_009421</name>
</gene>
<evidence type="ECO:0000313" key="2">
    <source>
        <dbReference type="Proteomes" id="UP000249390"/>
    </source>
</evidence>
<dbReference type="PANTHER" id="PTHR33878:SF4">
    <property type="entry name" value="OS08G0558900 PROTEIN"/>
    <property type="match status" value="1"/>
</dbReference>
<evidence type="ECO:0000313" key="1">
    <source>
        <dbReference type="EMBL" id="RAL45557.1"/>
    </source>
</evidence>
<reference evidence="1 2" key="1">
    <citation type="submission" date="2018-06" db="EMBL/GenBank/DDBJ databases">
        <title>The Genome of Cuscuta australis (Dodder) Provides Insight into the Evolution of Plant Parasitism.</title>
        <authorList>
            <person name="Liu H."/>
        </authorList>
    </citation>
    <scope>NUCLEOTIDE SEQUENCE [LARGE SCALE GENOMIC DNA]</scope>
    <source>
        <strain evidence="2">cv. Yunnan</strain>
        <tissue evidence="1">Vines</tissue>
    </source>
</reference>
<accession>A0A328DIV7</accession>
<dbReference type="EMBL" id="NQVE01000129">
    <property type="protein sequence ID" value="RAL45557.1"/>
    <property type="molecule type" value="Genomic_DNA"/>
</dbReference>
<dbReference type="Proteomes" id="UP000249390">
    <property type="component" value="Unassembled WGS sequence"/>
</dbReference>
<comment type="caution">
    <text evidence="1">The sequence shown here is derived from an EMBL/GenBank/DDBJ whole genome shotgun (WGS) entry which is preliminary data.</text>
</comment>
<dbReference type="InterPro" id="IPR045284">
    <property type="entry name" value="At2g27730-like"/>
</dbReference>